<reference evidence="2 3" key="1">
    <citation type="submission" date="2018-10" db="EMBL/GenBank/DDBJ databases">
        <title>Isolation, diversity and antifungal activity of actinobacteria from wheat.</title>
        <authorList>
            <person name="Han C."/>
        </authorList>
    </citation>
    <scope>NUCLEOTIDE SEQUENCE [LARGE SCALE GENOMIC DNA]</scope>
    <source>
        <strain evidence="2 3">NEAU-YY642</strain>
    </source>
</reference>
<evidence type="ECO:0000313" key="2">
    <source>
        <dbReference type="EMBL" id="RMI38646.1"/>
    </source>
</evidence>
<dbReference type="GO" id="GO:0008168">
    <property type="term" value="F:methyltransferase activity"/>
    <property type="evidence" value="ECO:0007669"/>
    <property type="project" value="UniProtKB-KW"/>
</dbReference>
<keyword evidence="2" id="KW-0808">Transferase</keyword>
<dbReference type="Gene3D" id="3.40.50.150">
    <property type="entry name" value="Vaccinia Virus protein VP39"/>
    <property type="match status" value="1"/>
</dbReference>
<evidence type="ECO:0000259" key="1">
    <source>
        <dbReference type="Pfam" id="PF13649"/>
    </source>
</evidence>
<accession>A0A3M2LNE6</accession>
<dbReference type="InterPro" id="IPR049690">
    <property type="entry name" value="Daptide_MTase"/>
</dbReference>
<comment type="caution">
    <text evidence="2">The sequence shown here is derived from an EMBL/GenBank/DDBJ whole genome shotgun (WGS) entry which is preliminary data.</text>
</comment>
<sequence>MTDSRAQLLGTAAQVAELFGPGADISDMYGAEGAALYHGLTRYESAEIEEMLRIAKGRPGPLLELACGTGRITVPFLREGYETVGLDFSTSMLELLKARMTEDDARDHADQLTTVHGDMTDFKLNRKFGLILLGASAVWNVDAEKRASLFASVRDHLAEDGRFLLTLIEFDGVGEDTDAFETTLVFAAQGEHPALVTFFDYVDPAGGLRSTNMVRQAVVDGQVVKTSIHTALTHLVAPSVLEKEIESAGLKVVGRHDVVSGYEILKASSRPVAVRLMEISH</sequence>
<dbReference type="InterPro" id="IPR041698">
    <property type="entry name" value="Methyltransf_25"/>
</dbReference>
<dbReference type="EMBL" id="RFFJ01000087">
    <property type="protein sequence ID" value="RMI38646.1"/>
    <property type="molecule type" value="Genomic_DNA"/>
</dbReference>
<keyword evidence="2" id="KW-0489">Methyltransferase</keyword>
<evidence type="ECO:0000313" key="3">
    <source>
        <dbReference type="Proteomes" id="UP000278673"/>
    </source>
</evidence>
<dbReference type="AlphaFoldDB" id="A0A3M2LNE6"/>
<keyword evidence="3" id="KW-1185">Reference proteome</keyword>
<dbReference type="Proteomes" id="UP000278673">
    <property type="component" value="Unassembled WGS sequence"/>
</dbReference>
<organism evidence="2 3">
    <name type="scientific">Streptomyces triticirhizae</name>
    <dbReference type="NCBI Taxonomy" id="2483353"/>
    <lineage>
        <taxon>Bacteria</taxon>
        <taxon>Bacillati</taxon>
        <taxon>Actinomycetota</taxon>
        <taxon>Actinomycetes</taxon>
        <taxon>Kitasatosporales</taxon>
        <taxon>Streptomycetaceae</taxon>
        <taxon>Streptomyces</taxon>
    </lineage>
</organism>
<dbReference type="CDD" id="cd02440">
    <property type="entry name" value="AdoMet_MTases"/>
    <property type="match status" value="1"/>
</dbReference>
<feature type="domain" description="Methyltransferase" evidence="1">
    <location>
        <begin position="63"/>
        <end position="161"/>
    </location>
</feature>
<dbReference type="NCBIfam" id="NF041820">
    <property type="entry name" value="daptide_MTase"/>
    <property type="match status" value="1"/>
</dbReference>
<name>A0A3M2LNE6_9ACTN</name>
<dbReference type="SUPFAM" id="SSF53335">
    <property type="entry name" value="S-adenosyl-L-methionine-dependent methyltransferases"/>
    <property type="match status" value="1"/>
</dbReference>
<dbReference type="Pfam" id="PF13649">
    <property type="entry name" value="Methyltransf_25"/>
    <property type="match status" value="1"/>
</dbReference>
<dbReference type="GO" id="GO:0032259">
    <property type="term" value="P:methylation"/>
    <property type="evidence" value="ECO:0007669"/>
    <property type="project" value="UniProtKB-KW"/>
</dbReference>
<gene>
    <name evidence="2" type="ORF">EBN88_16480</name>
</gene>
<proteinExistence type="predicted"/>
<protein>
    <submittedName>
        <fullName evidence="2">Class I SAM-dependent methyltransferase</fullName>
    </submittedName>
</protein>
<dbReference type="InterPro" id="IPR029063">
    <property type="entry name" value="SAM-dependent_MTases_sf"/>
</dbReference>
<dbReference type="RefSeq" id="WP_122184644.1">
    <property type="nucleotide sequence ID" value="NZ_RFFJ01000087.1"/>
</dbReference>